<organism evidence="2 3">
    <name type="scientific">Streptosporangium pseudovulgare</name>
    <dbReference type="NCBI Taxonomy" id="35765"/>
    <lineage>
        <taxon>Bacteria</taxon>
        <taxon>Bacillati</taxon>
        <taxon>Actinomycetota</taxon>
        <taxon>Actinomycetes</taxon>
        <taxon>Streptosporangiales</taxon>
        <taxon>Streptosporangiaceae</taxon>
        <taxon>Streptosporangium</taxon>
    </lineage>
</organism>
<accession>A0ABQ2R5H3</accession>
<dbReference type="InterPro" id="IPR027417">
    <property type="entry name" value="P-loop_NTPase"/>
</dbReference>
<dbReference type="InterPro" id="IPR009003">
    <property type="entry name" value="Peptidase_S1_PA"/>
</dbReference>
<proteinExistence type="predicted"/>
<gene>
    <name evidence="2" type="ORF">GCM10010140_43940</name>
</gene>
<dbReference type="SUPFAM" id="SSF48452">
    <property type="entry name" value="TPR-like"/>
    <property type="match status" value="2"/>
</dbReference>
<dbReference type="Pfam" id="PF25199">
    <property type="entry name" value="nSTAND_NTPase5"/>
    <property type="match status" value="1"/>
</dbReference>
<dbReference type="InterPro" id="IPR011990">
    <property type="entry name" value="TPR-like_helical_dom_sf"/>
</dbReference>
<dbReference type="EMBL" id="BMQJ01000011">
    <property type="protein sequence ID" value="GGQ08998.1"/>
    <property type="molecule type" value="Genomic_DNA"/>
</dbReference>
<name>A0ABQ2R5H3_9ACTN</name>
<evidence type="ECO:0000259" key="1">
    <source>
        <dbReference type="Pfam" id="PF25199"/>
    </source>
</evidence>
<dbReference type="Gene3D" id="1.25.40.10">
    <property type="entry name" value="Tetratricopeptide repeat domain"/>
    <property type="match status" value="1"/>
</dbReference>
<dbReference type="SUPFAM" id="SSF52540">
    <property type="entry name" value="P-loop containing nucleoside triphosphate hydrolases"/>
    <property type="match status" value="1"/>
</dbReference>
<comment type="caution">
    <text evidence="2">The sequence shown here is derived from an EMBL/GenBank/DDBJ whole genome shotgun (WGS) entry which is preliminary data.</text>
</comment>
<dbReference type="InterPro" id="IPR057574">
    <property type="entry name" value="nSTAND_NTPase5_dom"/>
</dbReference>
<keyword evidence="3" id="KW-1185">Reference proteome</keyword>
<reference evidence="3" key="1">
    <citation type="journal article" date="2019" name="Int. J. Syst. Evol. Microbiol.">
        <title>The Global Catalogue of Microorganisms (GCM) 10K type strain sequencing project: providing services to taxonomists for standard genome sequencing and annotation.</title>
        <authorList>
            <consortium name="The Broad Institute Genomics Platform"/>
            <consortium name="The Broad Institute Genome Sequencing Center for Infectious Disease"/>
            <person name="Wu L."/>
            <person name="Ma J."/>
        </authorList>
    </citation>
    <scope>NUCLEOTIDE SEQUENCE [LARGE SCALE GENOMIC DNA]</scope>
    <source>
        <strain evidence="3">JCM 3115</strain>
    </source>
</reference>
<evidence type="ECO:0000313" key="2">
    <source>
        <dbReference type="EMBL" id="GGQ08998.1"/>
    </source>
</evidence>
<feature type="domain" description="Novel STAND NTPase 5" evidence="1">
    <location>
        <begin position="224"/>
        <end position="358"/>
    </location>
</feature>
<dbReference type="RefSeq" id="WP_189248343.1">
    <property type="nucleotide sequence ID" value="NZ_BMQJ01000011.1"/>
</dbReference>
<dbReference type="Proteomes" id="UP000611554">
    <property type="component" value="Unassembled WGS sequence"/>
</dbReference>
<evidence type="ECO:0000313" key="3">
    <source>
        <dbReference type="Proteomes" id="UP000611554"/>
    </source>
</evidence>
<dbReference type="Gene3D" id="3.40.50.300">
    <property type="entry name" value="P-loop containing nucleotide triphosphate hydrolases"/>
    <property type="match status" value="1"/>
</dbReference>
<protein>
    <recommendedName>
        <fullName evidence="1">Novel STAND NTPase 5 domain-containing protein</fullName>
    </recommendedName>
</protein>
<sequence>MEPQAVVELQYKNGRGSGYAIAPRLVLSAAHAVPGLRQGVRVQTESGAYQGLVIWRGADPVDAALVEIVDPAWPAAFPSPVRWGRIITVRQEIPCTAWGFPAFMQPDGNREVSQAPGTLNPGDGRLSDRYVFNVAPHPPGPVKNEKSPWSGMSGASLFCGDLLTGILILDKRYTRNARLEALPAYALHADPGFREVAARFDVRTGELEAVELSHLSDPMIPAARSPSWLLRADQEIVRFRGREDLLRDLVDWVDGSGFAARLLHGPGGQGKTRLAKELAGRLQRDRWTVAWVSADIDAAELDVVADVREPLLLIVDYAESRLEHLRALLRACARRSQARSPLRLLLLARSAGDWWKQTQRVTSHTEALLQGAPVTELAPVDADAAGRHEAYEEALQDFAAALAMLPGYDDIDWYGLAANLVQPGDVERSMLGIHMTALADLLDAAFGRPLQDADVPEDRILNHEARYWDATARGLESRLRRQALVATFLAGVHDEDEAERLLRHADNQEQVREWLSSLYPVRHAPWGALQPDRLVERFLGLELLESTRIADLFVELATDRQLHQMMDTFARAATHPSFGTALHAVLAAFVARHKDQLARFAVQVATWTRAPEPLVATLWQVAETSDTAFLAQLERATPQQTQILADWALDVATKAVRPTDPLSLSRLAFRQVWVGNYDQARETSRRAVRRLSWLAGWDRMWKQPGAARSHAIALSDTLILQARCTYRTGNSAGAVSLCLRALRVHRALMRRVGEQDYLLSLAGCLVDLVDYLKALNRLFLADLAIEALVVVNERRTLLDPSSRSAAASALLAMGHNGRDAHPDRVLEASARSVVLFQALMEEAPDAYLPDFVKALSNHVLNLLANGHHQEAAATFAETSDVVGKLDHHSSHRSVLAEALALHGYCLYKVGDQRQALDLAARVVDMYRSLAGERDTWLAPMLADALVQHAFQLELAEQQEQAQKLLDEAIGTFRALARLSLVEYGPSLVRTLVSTTILAAAAGLAAKAVETAEEATHTFGRLARRKAPTLPLGSHLQLMEAVDVLRELGHEHEAEKVAACREKLFWFEYGRGGRRAAPAWRAGWQHGVKRGRINLLIFIMAHESVLRDHPADPDHLPHAFLKDFKRRRRNAQIEFKAYELSRSISHFFGDFTPFP</sequence>
<dbReference type="SUPFAM" id="SSF50494">
    <property type="entry name" value="Trypsin-like serine proteases"/>
    <property type="match status" value="1"/>
</dbReference>